<dbReference type="HOGENOM" id="CLU_3385232_0_0_1"/>
<dbReference type="InParanoid" id="G0MS32"/>
<accession>G0MS32</accession>
<dbReference type="AlphaFoldDB" id="G0MS32"/>
<organism evidence="2">
    <name type="scientific">Caenorhabditis brenneri</name>
    <name type="common">Nematode worm</name>
    <dbReference type="NCBI Taxonomy" id="135651"/>
    <lineage>
        <taxon>Eukaryota</taxon>
        <taxon>Metazoa</taxon>
        <taxon>Ecdysozoa</taxon>
        <taxon>Nematoda</taxon>
        <taxon>Chromadorea</taxon>
        <taxon>Rhabditida</taxon>
        <taxon>Rhabditina</taxon>
        <taxon>Rhabditomorpha</taxon>
        <taxon>Rhabditoidea</taxon>
        <taxon>Rhabditidae</taxon>
        <taxon>Peloderinae</taxon>
        <taxon>Caenorhabditis</taxon>
    </lineage>
</organism>
<protein>
    <submittedName>
        <fullName evidence="1">Uncharacterized protein</fullName>
    </submittedName>
</protein>
<keyword evidence="2" id="KW-1185">Reference proteome</keyword>
<sequence length="33" mass="3965">MRLFTETQTMKPMKFGILICFLFHRENSLTNLC</sequence>
<evidence type="ECO:0000313" key="1">
    <source>
        <dbReference type="EMBL" id="EGT42484.1"/>
    </source>
</evidence>
<reference evidence="2" key="1">
    <citation type="submission" date="2011-07" db="EMBL/GenBank/DDBJ databases">
        <authorList>
            <consortium name="Caenorhabditis brenneri Sequencing and Analysis Consortium"/>
            <person name="Wilson R.K."/>
        </authorList>
    </citation>
    <scope>NUCLEOTIDE SEQUENCE [LARGE SCALE GENOMIC DNA]</scope>
    <source>
        <strain evidence="2">PB2801</strain>
    </source>
</reference>
<gene>
    <name evidence="1" type="ORF">CAEBREN_21176</name>
</gene>
<dbReference type="EMBL" id="GL379809">
    <property type="protein sequence ID" value="EGT42484.1"/>
    <property type="molecule type" value="Genomic_DNA"/>
</dbReference>
<proteinExistence type="predicted"/>
<dbReference type="Proteomes" id="UP000008068">
    <property type="component" value="Unassembled WGS sequence"/>
</dbReference>
<name>G0MS32_CAEBE</name>
<evidence type="ECO:0000313" key="2">
    <source>
        <dbReference type="Proteomes" id="UP000008068"/>
    </source>
</evidence>